<proteinExistence type="predicted"/>
<name>A0A645G2T6_9ZZZZ</name>
<evidence type="ECO:0000313" key="1">
    <source>
        <dbReference type="EMBL" id="MPN18444.1"/>
    </source>
</evidence>
<accession>A0A645G2T6</accession>
<comment type="caution">
    <text evidence="1">The sequence shown here is derived from an EMBL/GenBank/DDBJ whole genome shotgun (WGS) entry which is preliminary data.</text>
</comment>
<gene>
    <name evidence="1" type="ORF">SDC9_165804</name>
</gene>
<dbReference type="EMBL" id="VSSQ01065773">
    <property type="protein sequence ID" value="MPN18444.1"/>
    <property type="molecule type" value="Genomic_DNA"/>
</dbReference>
<sequence>MIGPKALFLLPVAPVYLAPAVFAVSQQGAADFRHGDADLMGPARQKLALHQRQLALRLQGFIIGNGAAPAGDGPAVEGNLFFSLIL</sequence>
<organism evidence="1">
    <name type="scientific">bioreactor metagenome</name>
    <dbReference type="NCBI Taxonomy" id="1076179"/>
    <lineage>
        <taxon>unclassified sequences</taxon>
        <taxon>metagenomes</taxon>
        <taxon>ecological metagenomes</taxon>
    </lineage>
</organism>
<protein>
    <submittedName>
        <fullName evidence="1">Uncharacterized protein</fullName>
    </submittedName>
</protein>
<dbReference type="AlphaFoldDB" id="A0A645G2T6"/>
<reference evidence="1" key="1">
    <citation type="submission" date="2019-08" db="EMBL/GenBank/DDBJ databases">
        <authorList>
            <person name="Kucharzyk K."/>
            <person name="Murdoch R.W."/>
            <person name="Higgins S."/>
            <person name="Loffler F."/>
        </authorList>
    </citation>
    <scope>NUCLEOTIDE SEQUENCE</scope>
</reference>